<evidence type="ECO:0000259" key="5">
    <source>
        <dbReference type="PROSITE" id="PS01124"/>
    </source>
</evidence>
<dbReference type="Pfam" id="PF12833">
    <property type="entry name" value="HTH_18"/>
    <property type="match status" value="2"/>
</dbReference>
<keyword evidence="3" id="KW-0804">Transcription</keyword>
<gene>
    <name evidence="6" type="ORF">HMPREF9624_00650</name>
</gene>
<sequence>MSKKAIMQESWTSGINPVSLCSFDYEAIEKPTKAMMHQAARFMYFNKGVGKIKIDGVEYDIVPHTLCAITPWKVTDIIDVRDTLHLSLIVYDFQFMNTMLKVAPGLEVDSTSLFTFLASHPVAYLEKEQISTIYRIMSSLQNELGVDSAVMRQADQPFTFLYTVVKILELMVEYRRCLALTEEAVKQKNNIGIQNSILSYIYFHSAEHLTLEKVAEVFYISESSLSKRLSDLTGTTFTKLLNDIRIEKATDYLIYTGLTLEEIADILGFSDASHLSKHFVEKMGLTPNKYRKAYGKEGAVYRPADKNIALEVTDYLYNHYDADDLLASTISEKYGISVSELNRALLYYTEMNFITLLNFVRVNKASEMLVDSNYSILDISVSVGYSNIKTFNLNFYKFKGMTPSEFRESITLQRTDQSENKYKNKDKNKEKKNRV</sequence>
<keyword evidence="2" id="KW-0238">DNA-binding</keyword>
<organism evidence="6 7">
    <name type="scientific">Oribacterium asaccharolyticum ACB7</name>
    <dbReference type="NCBI Taxonomy" id="796944"/>
    <lineage>
        <taxon>Bacteria</taxon>
        <taxon>Bacillati</taxon>
        <taxon>Bacillota</taxon>
        <taxon>Clostridia</taxon>
        <taxon>Lachnospirales</taxon>
        <taxon>Lachnospiraceae</taxon>
        <taxon>Oribacterium</taxon>
    </lineage>
</organism>
<feature type="domain" description="HTH araC/xylS-type" evidence="5">
    <location>
        <begin position="195"/>
        <end position="293"/>
    </location>
</feature>
<dbReference type="Proteomes" id="UP000003527">
    <property type="component" value="Unassembled WGS sequence"/>
</dbReference>
<dbReference type="PANTHER" id="PTHR43280:SF2">
    <property type="entry name" value="HTH-TYPE TRANSCRIPTIONAL REGULATOR EXSA"/>
    <property type="match status" value="1"/>
</dbReference>
<evidence type="ECO:0000313" key="7">
    <source>
        <dbReference type="Proteomes" id="UP000003527"/>
    </source>
</evidence>
<evidence type="ECO:0000256" key="2">
    <source>
        <dbReference type="ARBA" id="ARBA00023125"/>
    </source>
</evidence>
<feature type="region of interest" description="Disordered" evidence="4">
    <location>
        <begin position="409"/>
        <end position="435"/>
    </location>
</feature>
<dbReference type="InterPro" id="IPR018062">
    <property type="entry name" value="HTH_AraC-typ_CS"/>
</dbReference>
<evidence type="ECO:0000256" key="3">
    <source>
        <dbReference type="ARBA" id="ARBA00023163"/>
    </source>
</evidence>
<dbReference type="PANTHER" id="PTHR43280">
    <property type="entry name" value="ARAC-FAMILY TRANSCRIPTIONAL REGULATOR"/>
    <property type="match status" value="1"/>
</dbReference>
<feature type="domain" description="HTH araC/xylS-type" evidence="5">
    <location>
        <begin position="310"/>
        <end position="409"/>
    </location>
</feature>
<dbReference type="AlphaFoldDB" id="G9WUR6"/>
<keyword evidence="7" id="KW-1185">Reference proteome</keyword>
<dbReference type="PROSITE" id="PS00041">
    <property type="entry name" value="HTH_ARAC_FAMILY_1"/>
    <property type="match status" value="1"/>
</dbReference>
<accession>G9WUR6</accession>
<feature type="compositionally biased region" description="Basic and acidic residues" evidence="4">
    <location>
        <begin position="416"/>
        <end position="429"/>
    </location>
</feature>
<proteinExistence type="predicted"/>
<dbReference type="Gene3D" id="1.10.10.60">
    <property type="entry name" value="Homeodomain-like"/>
    <property type="match status" value="3"/>
</dbReference>
<reference evidence="6 7" key="1">
    <citation type="submission" date="2011-08" db="EMBL/GenBank/DDBJ databases">
        <title>The Genome Sequence of Oribacterium sp. ACB7.</title>
        <authorList>
            <consortium name="The Broad Institute Genome Sequencing Platform"/>
            <person name="Earl A."/>
            <person name="Ward D."/>
            <person name="Feldgarden M."/>
            <person name="Gevers D."/>
            <person name="Sizova M."/>
            <person name="Hazen A."/>
            <person name="Epstein S."/>
            <person name="Young S.K."/>
            <person name="Zeng Q."/>
            <person name="Gargeya S."/>
            <person name="Fitzgerald M."/>
            <person name="Haas B."/>
            <person name="Abouelleil A."/>
            <person name="Alvarado L."/>
            <person name="Arachchi H.M."/>
            <person name="Berlin A."/>
            <person name="Brown A."/>
            <person name="Chapman S.B."/>
            <person name="Chen Z."/>
            <person name="Dunbar C."/>
            <person name="Freedman E."/>
            <person name="Gearin G."/>
            <person name="Gellesch M."/>
            <person name="Goldberg J."/>
            <person name="Griggs A."/>
            <person name="Gujja S."/>
            <person name="Heiman D."/>
            <person name="Howarth C."/>
            <person name="Larson L."/>
            <person name="Lui A."/>
            <person name="MacDonald P.J.P."/>
            <person name="Montmayeur A."/>
            <person name="Murphy C."/>
            <person name="Neiman D."/>
            <person name="Pearson M."/>
            <person name="Priest M."/>
            <person name="Roberts A."/>
            <person name="Saif S."/>
            <person name="Shea T."/>
            <person name="Shenoy N."/>
            <person name="Sisk P."/>
            <person name="Stolte C."/>
            <person name="Sykes S."/>
            <person name="Wortman J."/>
            <person name="Nusbaum C."/>
            <person name="Birren B."/>
        </authorList>
    </citation>
    <scope>NUCLEOTIDE SEQUENCE [LARGE SCALE GENOMIC DNA]</scope>
    <source>
        <strain evidence="6 7">ACB7</strain>
    </source>
</reference>
<keyword evidence="1" id="KW-0805">Transcription regulation</keyword>
<dbReference type="PROSITE" id="PS01124">
    <property type="entry name" value="HTH_ARAC_FAMILY_2"/>
    <property type="match status" value="2"/>
</dbReference>
<dbReference type="GO" id="GO:0043565">
    <property type="term" value="F:sequence-specific DNA binding"/>
    <property type="evidence" value="ECO:0007669"/>
    <property type="project" value="InterPro"/>
</dbReference>
<dbReference type="InterPro" id="IPR009057">
    <property type="entry name" value="Homeodomain-like_sf"/>
</dbReference>
<name>G9WUR6_9FIRM</name>
<evidence type="ECO:0000256" key="1">
    <source>
        <dbReference type="ARBA" id="ARBA00023015"/>
    </source>
</evidence>
<dbReference type="SUPFAM" id="SSF46689">
    <property type="entry name" value="Homeodomain-like"/>
    <property type="match status" value="2"/>
</dbReference>
<dbReference type="SMART" id="SM00342">
    <property type="entry name" value="HTH_ARAC"/>
    <property type="match status" value="2"/>
</dbReference>
<dbReference type="EMBL" id="AFZD01000017">
    <property type="protein sequence ID" value="EHL11317.1"/>
    <property type="molecule type" value="Genomic_DNA"/>
</dbReference>
<dbReference type="RefSeq" id="WP_009536523.1">
    <property type="nucleotide sequence ID" value="NZ_JH414504.1"/>
</dbReference>
<dbReference type="HOGENOM" id="CLU_038564_1_0_9"/>
<evidence type="ECO:0000313" key="6">
    <source>
        <dbReference type="EMBL" id="EHL11317.1"/>
    </source>
</evidence>
<dbReference type="InterPro" id="IPR018060">
    <property type="entry name" value="HTH_AraC"/>
</dbReference>
<evidence type="ECO:0000256" key="4">
    <source>
        <dbReference type="SAM" id="MobiDB-lite"/>
    </source>
</evidence>
<dbReference type="PATRIC" id="fig|796944.3.peg.1364"/>
<dbReference type="GO" id="GO:0003700">
    <property type="term" value="F:DNA-binding transcription factor activity"/>
    <property type="evidence" value="ECO:0007669"/>
    <property type="project" value="InterPro"/>
</dbReference>
<comment type="caution">
    <text evidence="6">The sequence shown here is derived from an EMBL/GenBank/DDBJ whole genome shotgun (WGS) entry which is preliminary data.</text>
</comment>
<protein>
    <recommendedName>
        <fullName evidence="5">HTH araC/xylS-type domain-containing protein</fullName>
    </recommendedName>
</protein>